<dbReference type="Gramene" id="TraesMAC4B03G02333430.1">
    <property type="protein sequence ID" value="TraesMAC4B03G02333430.1"/>
    <property type="gene ID" value="TraesMAC4B03G02333430"/>
</dbReference>
<feature type="transmembrane region" description="Helical" evidence="7">
    <location>
        <begin position="420"/>
        <end position="441"/>
    </location>
</feature>
<keyword evidence="8" id="KW-0732">Signal</keyword>
<dbReference type="GeneID" id="123092519"/>
<feature type="transmembrane region" description="Helical" evidence="7">
    <location>
        <begin position="68"/>
        <end position="101"/>
    </location>
</feature>
<dbReference type="PANTHER" id="PTHR14255:SF40">
    <property type="entry name" value="SULFITE EXPORTER TAUE_SAFE FAMILY PROTEIN"/>
    <property type="match status" value="1"/>
</dbReference>
<dbReference type="GO" id="GO:0016020">
    <property type="term" value="C:membrane"/>
    <property type="evidence" value="ECO:0007669"/>
    <property type="project" value="UniProtKB-SubCell"/>
</dbReference>
<feature type="signal peptide" evidence="8">
    <location>
        <begin position="1"/>
        <end position="20"/>
    </location>
</feature>
<dbReference type="Gramene" id="TraesWEE_scaffold_000919_01G000100.1">
    <property type="protein sequence ID" value="TraesWEE_scaffold_000919_01G000100.1"/>
    <property type="gene ID" value="TraesWEE_scaffold_000919_01G000100"/>
</dbReference>
<evidence type="ECO:0000256" key="2">
    <source>
        <dbReference type="ARBA" id="ARBA00009142"/>
    </source>
</evidence>
<reference evidence="9" key="2">
    <citation type="submission" date="2018-10" db="UniProtKB">
        <authorList>
            <consortium name="EnsemblPlants"/>
        </authorList>
    </citation>
    <scope>IDENTIFICATION</scope>
</reference>
<dbReference type="Gramene" id="TraesSYM4B03G02360290.1">
    <property type="protein sequence ID" value="TraesSYM4B03G02360290.1"/>
    <property type="gene ID" value="TraesSYM4B03G02360290"/>
</dbReference>
<protein>
    <recommendedName>
        <fullName evidence="11">Sulfite exporter TauE/SafE family protein</fullName>
    </recommendedName>
</protein>
<organism evidence="9">
    <name type="scientific">Triticum aestivum</name>
    <name type="common">Wheat</name>
    <dbReference type="NCBI Taxonomy" id="4565"/>
    <lineage>
        <taxon>Eukaryota</taxon>
        <taxon>Viridiplantae</taxon>
        <taxon>Streptophyta</taxon>
        <taxon>Embryophyta</taxon>
        <taxon>Tracheophyta</taxon>
        <taxon>Spermatophyta</taxon>
        <taxon>Magnoliopsida</taxon>
        <taxon>Liliopsida</taxon>
        <taxon>Poales</taxon>
        <taxon>Poaceae</taxon>
        <taxon>BOP clade</taxon>
        <taxon>Pooideae</taxon>
        <taxon>Triticodae</taxon>
        <taxon>Triticeae</taxon>
        <taxon>Triticinae</taxon>
        <taxon>Triticum</taxon>
    </lineage>
</organism>
<comment type="similarity">
    <text evidence="2">Belongs to the 4-toluene sulfonate uptake permease (TSUP) (TC 2.A.102) family.</text>
</comment>
<dbReference type="Gramene" id="TraesNOR4B03G02350660.1">
    <property type="protein sequence ID" value="TraesNOR4B03G02350660.1"/>
    <property type="gene ID" value="TraesNOR4B03G02350660"/>
</dbReference>
<dbReference type="Gramene" id="TraesARI4B03G02370810.1">
    <property type="protein sequence ID" value="TraesARI4B03G02370810.1"/>
    <property type="gene ID" value="TraesARI4B03G02370810"/>
</dbReference>
<keyword evidence="10" id="KW-1185">Reference proteome</keyword>
<name>A0A3B6ITT4_WHEAT</name>
<feature type="transmembrane region" description="Helical" evidence="7">
    <location>
        <begin position="172"/>
        <end position="188"/>
    </location>
</feature>
<dbReference type="Gramene" id="TraesJAG4B03G02331690.1">
    <property type="protein sequence ID" value="TraesJAG4B03G02331690.1"/>
    <property type="gene ID" value="TraesJAG4B03G02331690"/>
</dbReference>
<dbReference type="EnsemblPlants" id="TraesCS4B02G199900.1">
    <property type="protein sequence ID" value="TraesCS4B02G199900.1"/>
    <property type="gene ID" value="TraesCS4B02G199900"/>
</dbReference>
<evidence type="ECO:0000256" key="1">
    <source>
        <dbReference type="ARBA" id="ARBA00004141"/>
    </source>
</evidence>
<dbReference type="PANTHER" id="PTHR14255">
    <property type="entry name" value="CEREBLON"/>
    <property type="match status" value="1"/>
</dbReference>
<sequence>MGRKWHAVAALGMAYAVAAAAVADGDKGLSFAGTVAGPEEASSPRKLASLYGTTYHHVWPPMKFGWRIVLGSFIGFFGAAFGSVGGVGGGGIFVPMLTLIIGFDPKSSAAMSKCMITGAAVSTVYCNLKLKHPTLDMPMIDYDLALLIQPMLMMGVSIGVICNVIFPDWLVTILLIILFLVTSIKAFLKGVEAWKKETAIRREAKAKQLEQSNEDTRYTLPPTGPDTAAETKKTTDEAVSIWKNIYWKEFGLLASVWVAFLTLQVTKNYVATCSTWYWVLTVLQIPVSVGVSMYQAAGLVQGKRALSSRANNQTSPKAHQILVYCFFGVTAGVLAGLLGVGGGVVMGPLFLELGIHPRVSSATASFAMMFSSSMAAVEYYLLKRFPVPYALFFTGLTFVAAIVGQWVARKLVNWLGRASFIIFILSSMIFVSAISLGGVGVSKTTHKMARHEYMGFGNICNYHA</sequence>
<dbReference type="Gramene" id="TraesLAC4B03G02287410.1">
    <property type="protein sequence ID" value="TraesLAC4B03G02287410.1"/>
    <property type="gene ID" value="TraesLAC4B03G02287410"/>
</dbReference>
<dbReference type="Gramene" id="TraesPARA_EIv1.0_1362430.1">
    <property type="protein sequence ID" value="TraesPARA_EIv1.0_1362430.1.CDS"/>
    <property type="gene ID" value="TraesPARA_EIv1.0_1362430"/>
</dbReference>
<dbReference type="Gramene" id="TraesCAD_scaffold_001695_01G000100.1">
    <property type="protein sequence ID" value="TraesCAD_scaffold_001695_01G000100.1"/>
    <property type="gene ID" value="TraesCAD_scaffold_001695_01G000100"/>
</dbReference>
<dbReference type="Gramene" id="TraesCS4B03G0558000.1">
    <property type="protein sequence ID" value="TraesCS4B03G0558000.1.CDS"/>
    <property type="gene ID" value="TraesCS4B03G0558000"/>
</dbReference>
<dbReference type="Pfam" id="PF01925">
    <property type="entry name" value="TauE"/>
    <property type="match status" value="2"/>
</dbReference>
<dbReference type="OrthoDB" id="434519at2759"/>
<feature type="transmembrane region" description="Helical" evidence="7">
    <location>
        <begin position="250"/>
        <end position="270"/>
    </location>
</feature>
<dbReference type="OMA" id="HEYMGLE"/>
<accession>A0A3B6ITT4</accession>
<dbReference type="InterPro" id="IPR002781">
    <property type="entry name" value="TM_pro_TauE-like"/>
</dbReference>
<evidence type="ECO:0000256" key="7">
    <source>
        <dbReference type="SAM" id="Phobius"/>
    </source>
</evidence>
<keyword evidence="3 7" id="KW-0812">Transmembrane</keyword>
<feature type="region of interest" description="Disordered" evidence="6">
    <location>
        <begin position="205"/>
        <end position="232"/>
    </location>
</feature>
<feature type="transmembrane region" description="Helical" evidence="7">
    <location>
        <begin position="362"/>
        <end position="382"/>
    </location>
</feature>
<feature type="transmembrane region" description="Helical" evidence="7">
    <location>
        <begin position="144"/>
        <end position="166"/>
    </location>
</feature>
<evidence type="ECO:0008006" key="11">
    <source>
        <dbReference type="Google" id="ProtNLM"/>
    </source>
</evidence>
<dbReference type="STRING" id="4565.A0A3B6ITT4"/>
<evidence type="ECO:0000256" key="4">
    <source>
        <dbReference type="ARBA" id="ARBA00022989"/>
    </source>
</evidence>
<feature type="chain" id="PRO_5043175665" description="Sulfite exporter TauE/SafE family protein" evidence="8">
    <location>
        <begin position="21"/>
        <end position="464"/>
    </location>
</feature>
<dbReference type="RefSeq" id="XP_044370256.1">
    <property type="nucleotide sequence ID" value="XM_044514321.1"/>
</dbReference>
<dbReference type="Proteomes" id="UP000019116">
    <property type="component" value="Chromosome 4B"/>
</dbReference>
<comment type="subcellular location">
    <subcellularLocation>
        <location evidence="1">Membrane</location>
        <topology evidence="1">Multi-pass membrane protein</topology>
    </subcellularLocation>
</comment>
<gene>
    <name evidence="9" type="primary">LOC123092519</name>
</gene>
<dbReference type="Gramene" id="TraesROB_scaffold_008398_01G000100.1">
    <property type="protein sequence ID" value="TraesROB_scaffold_008398_01G000100.1"/>
    <property type="gene ID" value="TraesROB_scaffold_008398_01G000100"/>
</dbReference>
<feature type="transmembrane region" description="Helical" evidence="7">
    <location>
        <begin position="389"/>
        <end position="408"/>
    </location>
</feature>
<proteinExistence type="inferred from homology"/>
<dbReference type="GO" id="GO:0031464">
    <property type="term" value="C:Cul4A-RING E3 ubiquitin ligase complex"/>
    <property type="evidence" value="ECO:0000318"/>
    <property type="project" value="GO_Central"/>
</dbReference>
<evidence type="ECO:0000313" key="10">
    <source>
        <dbReference type="Proteomes" id="UP000019116"/>
    </source>
</evidence>
<dbReference type="Gramene" id="TraesLDM4B03G02334230.1">
    <property type="protein sequence ID" value="TraesLDM4B03G02334230.1"/>
    <property type="gene ID" value="TraesLDM4B03G02334230"/>
</dbReference>
<dbReference type="AlphaFoldDB" id="A0A3B6ITT4"/>
<keyword evidence="5 7" id="KW-0472">Membrane</keyword>
<feature type="transmembrane region" description="Helical" evidence="7">
    <location>
        <begin position="321"/>
        <end position="350"/>
    </location>
</feature>
<reference evidence="9" key="1">
    <citation type="submission" date="2018-08" db="EMBL/GenBank/DDBJ databases">
        <authorList>
            <person name="Rossello M."/>
        </authorList>
    </citation>
    <scope>NUCLEOTIDE SEQUENCE [LARGE SCALE GENOMIC DNA]</scope>
    <source>
        <strain evidence="9">cv. Chinese Spring</strain>
    </source>
</reference>
<keyword evidence="4 7" id="KW-1133">Transmembrane helix</keyword>
<dbReference type="Gramene" id="TraesCLE_scaffold_001032_01G000700.1">
    <property type="protein sequence ID" value="TraesCLE_scaffold_001032_01G000700.1"/>
    <property type="gene ID" value="TraesCLE_scaffold_001032_01G000700"/>
</dbReference>
<evidence type="ECO:0000313" key="9">
    <source>
        <dbReference type="EnsemblPlants" id="TraesCS4B02G199900.1"/>
    </source>
</evidence>
<evidence type="ECO:0000256" key="3">
    <source>
        <dbReference type="ARBA" id="ARBA00022692"/>
    </source>
</evidence>
<feature type="transmembrane region" description="Helical" evidence="7">
    <location>
        <begin position="276"/>
        <end position="300"/>
    </location>
</feature>
<dbReference type="Gramene" id="TraesJUL4B03G02352490.1">
    <property type="protein sequence ID" value="TraesJUL4B03G02352490.1"/>
    <property type="gene ID" value="TraesJUL4B03G02352490"/>
</dbReference>
<evidence type="ECO:0000256" key="6">
    <source>
        <dbReference type="SAM" id="MobiDB-lite"/>
    </source>
</evidence>
<evidence type="ECO:0000256" key="5">
    <source>
        <dbReference type="ARBA" id="ARBA00023136"/>
    </source>
</evidence>
<evidence type="ECO:0000256" key="8">
    <source>
        <dbReference type="SAM" id="SignalP"/>
    </source>
</evidence>
<dbReference type="PaxDb" id="4565-Traes_4BL_F6781000E.1"/>
<dbReference type="GO" id="GO:0043161">
    <property type="term" value="P:proteasome-mediated ubiquitin-dependent protein catabolic process"/>
    <property type="evidence" value="ECO:0000318"/>
    <property type="project" value="GO_Central"/>
</dbReference>
<dbReference type="Gramene" id="TraesCS4B02G199900.1">
    <property type="protein sequence ID" value="TraesCS4B02G199900.1"/>
    <property type="gene ID" value="TraesCS4B02G199900"/>
</dbReference>